<dbReference type="PANTHER" id="PTHR10000">
    <property type="entry name" value="PHOSPHOSERINE PHOSPHATASE"/>
    <property type="match status" value="1"/>
</dbReference>
<name>A0A3A5H5A9_9ACTN</name>
<gene>
    <name evidence="1" type="ORF">D4739_06325</name>
</gene>
<dbReference type="Gene3D" id="3.30.1240.10">
    <property type="match status" value="1"/>
</dbReference>
<evidence type="ECO:0000313" key="2">
    <source>
        <dbReference type="Proteomes" id="UP000276542"/>
    </source>
</evidence>
<comment type="caution">
    <text evidence="1">The sequence shown here is derived from an EMBL/GenBank/DDBJ whole genome shotgun (WGS) entry which is preliminary data.</text>
</comment>
<dbReference type="SUPFAM" id="SSF56784">
    <property type="entry name" value="HAD-like"/>
    <property type="match status" value="1"/>
</dbReference>
<dbReference type="InterPro" id="IPR023214">
    <property type="entry name" value="HAD_sf"/>
</dbReference>
<proteinExistence type="predicted"/>
<dbReference type="Gene3D" id="3.40.50.1000">
    <property type="entry name" value="HAD superfamily/HAD-like"/>
    <property type="match status" value="1"/>
</dbReference>
<protein>
    <submittedName>
        <fullName evidence="1">HAD family phosphatase</fullName>
    </submittedName>
</protein>
<dbReference type="OrthoDB" id="3180855at2"/>
<dbReference type="PANTHER" id="PTHR10000:SF8">
    <property type="entry name" value="HAD SUPERFAMILY HYDROLASE-LIKE, TYPE 3"/>
    <property type="match status" value="1"/>
</dbReference>
<sequence length="268" mass="28243">MPNPGSALVATDLDGTLLHTDGTVTAYTRSVLEALDAHGVPVVFVTGRPIRWMDSLWDAVGGHGLAICSNGGIVYDVARHEVRNALTIDPDVCVQVGRILRKAIPGTTFALEKTGGFAIEDTFRPRAGAPLDIHTGSLEEIVDGSVVKLLAHHHELAPEAFWHLVEENVGSLVTTTWSSVGALVEMSGAGVTKASTLARLASELGVAQADVIAFGDMPNDIDMLLWAGRDYAMTNAHPSVRRIASALAPPNDEDGVAVTLAGLFDLPV</sequence>
<reference evidence="2" key="1">
    <citation type="submission" date="2018-09" db="EMBL/GenBank/DDBJ databases">
        <authorList>
            <person name="Zhu H."/>
        </authorList>
    </citation>
    <scope>NUCLEOTIDE SEQUENCE [LARGE SCALE GENOMIC DNA]</scope>
    <source>
        <strain evidence="2">K1W22B-1</strain>
    </source>
</reference>
<dbReference type="GO" id="GO:0000287">
    <property type="term" value="F:magnesium ion binding"/>
    <property type="evidence" value="ECO:0007669"/>
    <property type="project" value="TreeGrafter"/>
</dbReference>
<dbReference type="GO" id="GO:0005829">
    <property type="term" value="C:cytosol"/>
    <property type="evidence" value="ECO:0007669"/>
    <property type="project" value="TreeGrafter"/>
</dbReference>
<dbReference type="Proteomes" id="UP000276542">
    <property type="component" value="Unassembled WGS sequence"/>
</dbReference>
<dbReference type="GO" id="GO:0016791">
    <property type="term" value="F:phosphatase activity"/>
    <property type="evidence" value="ECO:0007669"/>
    <property type="project" value="TreeGrafter"/>
</dbReference>
<dbReference type="NCBIfam" id="TIGR01484">
    <property type="entry name" value="HAD-SF-IIB"/>
    <property type="match status" value="1"/>
</dbReference>
<organism evidence="1 2">
    <name type="scientific">Nocardioides cavernaquae</name>
    <dbReference type="NCBI Taxonomy" id="2321396"/>
    <lineage>
        <taxon>Bacteria</taxon>
        <taxon>Bacillati</taxon>
        <taxon>Actinomycetota</taxon>
        <taxon>Actinomycetes</taxon>
        <taxon>Propionibacteriales</taxon>
        <taxon>Nocardioidaceae</taxon>
        <taxon>Nocardioides</taxon>
    </lineage>
</organism>
<dbReference type="InterPro" id="IPR036412">
    <property type="entry name" value="HAD-like_sf"/>
</dbReference>
<dbReference type="RefSeq" id="WP_120059778.1">
    <property type="nucleotide sequence ID" value="NZ_QYRP01000002.1"/>
</dbReference>
<keyword evidence="2" id="KW-1185">Reference proteome</keyword>
<dbReference type="AlphaFoldDB" id="A0A3A5H5A9"/>
<dbReference type="InterPro" id="IPR006379">
    <property type="entry name" value="HAD-SF_hydro_IIB"/>
</dbReference>
<evidence type="ECO:0000313" key="1">
    <source>
        <dbReference type="EMBL" id="RJS45879.1"/>
    </source>
</evidence>
<accession>A0A3A5H5A9</accession>
<dbReference type="EMBL" id="QYRP01000002">
    <property type="protein sequence ID" value="RJS45879.1"/>
    <property type="molecule type" value="Genomic_DNA"/>
</dbReference>
<dbReference type="Pfam" id="PF08282">
    <property type="entry name" value="Hydrolase_3"/>
    <property type="match status" value="1"/>
</dbReference>